<keyword evidence="2" id="KW-0418">Kinase</keyword>
<dbReference type="EMBL" id="GBRH01175716">
    <property type="protein sequence ID" value="JAE22180.1"/>
    <property type="molecule type" value="Transcribed_RNA"/>
</dbReference>
<feature type="transmembrane region" description="Helical" evidence="1">
    <location>
        <begin position="20"/>
        <end position="39"/>
    </location>
</feature>
<keyword evidence="2" id="KW-0808">Transferase</keyword>
<evidence type="ECO:0000313" key="2">
    <source>
        <dbReference type="EMBL" id="JAE22180.1"/>
    </source>
</evidence>
<evidence type="ECO:0000256" key="1">
    <source>
        <dbReference type="SAM" id="Phobius"/>
    </source>
</evidence>
<sequence length="44" mass="4836">MAAPYRRARRATWRRDPARCALLAAVGNPYLFCCSLSRLPGLGG</sequence>
<dbReference type="AlphaFoldDB" id="A0A0A9GAS9"/>
<reference evidence="2" key="2">
    <citation type="journal article" date="2015" name="Data Brief">
        <title>Shoot transcriptome of the giant reed, Arundo donax.</title>
        <authorList>
            <person name="Barrero R.A."/>
            <person name="Guerrero F.D."/>
            <person name="Moolhuijzen P."/>
            <person name="Goolsby J.A."/>
            <person name="Tidwell J."/>
            <person name="Bellgard S.E."/>
            <person name="Bellgard M.I."/>
        </authorList>
    </citation>
    <scope>NUCLEOTIDE SEQUENCE</scope>
    <source>
        <tissue evidence="2">Shoot tissue taken approximately 20 cm above the soil surface</tissue>
    </source>
</reference>
<accession>A0A0A9GAS9</accession>
<protein>
    <submittedName>
        <fullName evidence="2">NAD kinase 1</fullName>
    </submittedName>
</protein>
<name>A0A0A9GAS9_ARUDO</name>
<organism evidence="2">
    <name type="scientific">Arundo donax</name>
    <name type="common">Giant reed</name>
    <name type="synonym">Donax arundinaceus</name>
    <dbReference type="NCBI Taxonomy" id="35708"/>
    <lineage>
        <taxon>Eukaryota</taxon>
        <taxon>Viridiplantae</taxon>
        <taxon>Streptophyta</taxon>
        <taxon>Embryophyta</taxon>
        <taxon>Tracheophyta</taxon>
        <taxon>Spermatophyta</taxon>
        <taxon>Magnoliopsida</taxon>
        <taxon>Liliopsida</taxon>
        <taxon>Poales</taxon>
        <taxon>Poaceae</taxon>
        <taxon>PACMAD clade</taxon>
        <taxon>Arundinoideae</taxon>
        <taxon>Arundineae</taxon>
        <taxon>Arundo</taxon>
    </lineage>
</organism>
<keyword evidence="1" id="KW-0472">Membrane</keyword>
<keyword evidence="1" id="KW-1133">Transmembrane helix</keyword>
<reference evidence="2" key="1">
    <citation type="submission" date="2014-09" db="EMBL/GenBank/DDBJ databases">
        <authorList>
            <person name="Magalhaes I.L.F."/>
            <person name="Oliveira U."/>
            <person name="Santos F.R."/>
            <person name="Vidigal T.H.D.A."/>
            <person name="Brescovit A.D."/>
            <person name="Santos A.J."/>
        </authorList>
    </citation>
    <scope>NUCLEOTIDE SEQUENCE</scope>
    <source>
        <tissue evidence="2">Shoot tissue taken approximately 20 cm above the soil surface</tissue>
    </source>
</reference>
<proteinExistence type="predicted"/>
<dbReference type="GO" id="GO:0016301">
    <property type="term" value="F:kinase activity"/>
    <property type="evidence" value="ECO:0007669"/>
    <property type="project" value="UniProtKB-KW"/>
</dbReference>
<keyword evidence="1" id="KW-0812">Transmembrane</keyword>